<accession>A0AA96F7R7</accession>
<dbReference type="PROSITE" id="PS51257">
    <property type="entry name" value="PROKAR_LIPOPROTEIN"/>
    <property type="match status" value="1"/>
</dbReference>
<evidence type="ECO:0000313" key="4">
    <source>
        <dbReference type="EMBL" id="WNM25164.1"/>
    </source>
</evidence>
<dbReference type="Gene3D" id="2.60.40.2180">
    <property type="match status" value="1"/>
</dbReference>
<organism evidence="4 5">
    <name type="scientific">Demequina capsici</name>
    <dbReference type="NCBI Taxonomy" id="3075620"/>
    <lineage>
        <taxon>Bacteria</taxon>
        <taxon>Bacillati</taxon>
        <taxon>Actinomycetota</taxon>
        <taxon>Actinomycetes</taxon>
        <taxon>Micrococcales</taxon>
        <taxon>Demequinaceae</taxon>
        <taxon>Demequina</taxon>
    </lineage>
</organism>
<keyword evidence="1 2" id="KW-0732">Signal</keyword>
<evidence type="ECO:0000259" key="3">
    <source>
        <dbReference type="Pfam" id="PF18435"/>
    </source>
</evidence>
<feature type="signal peptide" evidence="2">
    <location>
        <begin position="1"/>
        <end position="19"/>
    </location>
</feature>
<evidence type="ECO:0000256" key="2">
    <source>
        <dbReference type="SAM" id="SignalP"/>
    </source>
</evidence>
<dbReference type="Pfam" id="PF00756">
    <property type="entry name" value="Esterase"/>
    <property type="match status" value="1"/>
</dbReference>
<dbReference type="EMBL" id="CP134879">
    <property type="protein sequence ID" value="WNM25164.1"/>
    <property type="molecule type" value="Genomic_DNA"/>
</dbReference>
<reference evidence="4 5" key="1">
    <citation type="submission" date="2023-09" db="EMBL/GenBank/DDBJ databases">
        <title>Demequina sp. a novel bacteria isolated from Capsicum annuum.</title>
        <authorList>
            <person name="Humaira Z."/>
            <person name="Lee J."/>
            <person name="Cho D."/>
        </authorList>
    </citation>
    <scope>NUCLEOTIDE SEQUENCE [LARGE SCALE GENOMIC DNA]</scope>
    <source>
        <strain evidence="4 5">OYTSA14</strain>
    </source>
</reference>
<keyword evidence="5" id="KW-1185">Reference proteome</keyword>
<dbReference type="InterPro" id="IPR000801">
    <property type="entry name" value="Esterase-like"/>
</dbReference>
<dbReference type="SUPFAM" id="SSF53474">
    <property type="entry name" value="alpha/beta-Hydrolases"/>
    <property type="match status" value="1"/>
</dbReference>
<dbReference type="AlphaFoldDB" id="A0AA96F7R7"/>
<name>A0AA96F7R7_9MICO</name>
<dbReference type="InterPro" id="IPR050955">
    <property type="entry name" value="Plant_Biomass_Hydrol_Est"/>
</dbReference>
<dbReference type="PANTHER" id="PTHR43037">
    <property type="entry name" value="UNNAMED PRODUCT-RELATED"/>
    <property type="match status" value="1"/>
</dbReference>
<dbReference type="PANTHER" id="PTHR43037:SF1">
    <property type="entry name" value="BLL1128 PROTEIN"/>
    <property type="match status" value="1"/>
</dbReference>
<dbReference type="RefSeq" id="WP_313499910.1">
    <property type="nucleotide sequence ID" value="NZ_CP134879.1"/>
</dbReference>
<feature type="domain" description="Esterase Ig-like N-terminal" evidence="3">
    <location>
        <begin position="33"/>
        <end position="159"/>
    </location>
</feature>
<gene>
    <name evidence="4" type="ORF">RN606_03180</name>
</gene>
<sequence length="444" mass="46551">MTPWRTAIAALTLTLLALAAGCAPTPEGARIASATLVTDVAPDGLKVTGVVLEYDETLDLASTEVDPDAFSVTVDLSAADGAFTVDGDRTVLAAHTAATADLDAPAAEGRYLILALDPQDAAAPASYTDWDTSITSYYELVGGYAITQVDNLVAADGSVASRARHATTSSAVAHTLIDDYASGSLATDAGPTLDYRYAVPSTEPGETYPLVVTLHGFNESGSNNFSQLAGTQISVAFADPQRQAQDPAYVLSPQADPSDPAKGAWWDAPMQEAVVELVEEFITAHPDIDTSRVYLTGLSMGSYGSWGILTEHADLFAGAVLVCGGGVADEAITAAAVSDLPIWAVHSEDDAVVSYDADGSDFRIYQALESEGAPVTWTTWSGLLPAAEQEELARSAVTEAARAGSTHLFTTIEADTTPGFSHFSWIPTYGNDVILDWLFDQRAD</sequence>
<feature type="chain" id="PRO_5041635636" evidence="2">
    <location>
        <begin position="20"/>
        <end position="444"/>
    </location>
</feature>
<evidence type="ECO:0000256" key="1">
    <source>
        <dbReference type="ARBA" id="ARBA00022729"/>
    </source>
</evidence>
<dbReference type="InterPro" id="IPR029058">
    <property type="entry name" value="AB_hydrolase_fold"/>
</dbReference>
<evidence type="ECO:0000313" key="5">
    <source>
        <dbReference type="Proteomes" id="UP001304125"/>
    </source>
</evidence>
<dbReference type="Proteomes" id="UP001304125">
    <property type="component" value="Chromosome"/>
</dbReference>
<protein>
    <submittedName>
        <fullName evidence="4">PHB depolymerase family esterase</fullName>
    </submittedName>
</protein>
<dbReference type="Gene3D" id="3.40.50.1820">
    <property type="entry name" value="alpha/beta hydrolase"/>
    <property type="match status" value="1"/>
</dbReference>
<proteinExistence type="predicted"/>
<dbReference type="InterPro" id="IPR041172">
    <property type="entry name" value="EstA_Ig-like_N"/>
</dbReference>
<dbReference type="Pfam" id="PF18435">
    <property type="entry name" value="EstA_Ig_like"/>
    <property type="match status" value="1"/>
</dbReference>